<keyword evidence="2" id="KW-0808">Transferase</keyword>
<feature type="non-terminal residue" evidence="4">
    <location>
        <position position="1"/>
    </location>
</feature>
<feature type="region of interest" description="Disordered" evidence="3">
    <location>
        <begin position="1"/>
        <end position="20"/>
    </location>
</feature>
<feature type="compositionally biased region" description="Low complexity" evidence="3">
    <location>
        <begin position="1120"/>
        <end position="1131"/>
    </location>
</feature>
<organism evidence="4 5">
    <name type="scientific">Durusdinium trenchii</name>
    <dbReference type="NCBI Taxonomy" id="1381693"/>
    <lineage>
        <taxon>Eukaryota</taxon>
        <taxon>Sar</taxon>
        <taxon>Alveolata</taxon>
        <taxon>Dinophyceae</taxon>
        <taxon>Suessiales</taxon>
        <taxon>Symbiodiniaceae</taxon>
        <taxon>Durusdinium</taxon>
    </lineage>
</organism>
<proteinExistence type="predicted"/>
<evidence type="ECO:0000313" key="4">
    <source>
        <dbReference type="EMBL" id="CAK9089816.1"/>
    </source>
</evidence>
<dbReference type="Proteomes" id="UP001642464">
    <property type="component" value="Unassembled WGS sequence"/>
</dbReference>
<feature type="region of interest" description="Disordered" evidence="3">
    <location>
        <begin position="965"/>
        <end position="991"/>
    </location>
</feature>
<dbReference type="Pfam" id="PF00145">
    <property type="entry name" value="DNA_methylase"/>
    <property type="match status" value="1"/>
</dbReference>
<protein>
    <submittedName>
        <fullName evidence="4">Modification methylase HphIA (M.HphIA) (Cytosine-specific methyltransferase HphIA) (M.Hphi(C))</fullName>
    </submittedName>
</protein>
<evidence type="ECO:0000256" key="1">
    <source>
        <dbReference type="ARBA" id="ARBA00022603"/>
    </source>
</evidence>
<keyword evidence="1 4" id="KW-0489">Methyltransferase</keyword>
<dbReference type="InterPro" id="IPR001525">
    <property type="entry name" value="C5_MeTfrase"/>
</dbReference>
<evidence type="ECO:0000256" key="3">
    <source>
        <dbReference type="SAM" id="MobiDB-lite"/>
    </source>
</evidence>
<keyword evidence="5" id="KW-1185">Reference proteome</keyword>
<evidence type="ECO:0000256" key="2">
    <source>
        <dbReference type="ARBA" id="ARBA00022679"/>
    </source>
</evidence>
<name>A0ABP0QS90_9DINO</name>
<dbReference type="InterPro" id="IPR029063">
    <property type="entry name" value="SAM-dependent_MTases_sf"/>
</dbReference>
<reference evidence="4 5" key="1">
    <citation type="submission" date="2024-02" db="EMBL/GenBank/DDBJ databases">
        <authorList>
            <person name="Chen Y."/>
            <person name="Shah S."/>
            <person name="Dougan E. K."/>
            <person name="Thang M."/>
            <person name="Chan C."/>
        </authorList>
    </citation>
    <scope>NUCLEOTIDE SEQUENCE [LARGE SCALE GENOMIC DNA]</scope>
</reference>
<evidence type="ECO:0000313" key="5">
    <source>
        <dbReference type="Proteomes" id="UP001642464"/>
    </source>
</evidence>
<dbReference type="EMBL" id="CAXAMM010039902">
    <property type="protein sequence ID" value="CAK9089816.1"/>
    <property type="molecule type" value="Genomic_DNA"/>
</dbReference>
<feature type="compositionally biased region" description="Basic and acidic residues" evidence="3">
    <location>
        <begin position="972"/>
        <end position="982"/>
    </location>
</feature>
<accession>A0ABP0QS90</accession>
<gene>
    <name evidence="4" type="ORF">SCF082_LOCUS42371</name>
</gene>
<dbReference type="SUPFAM" id="SSF53335">
    <property type="entry name" value="S-adenosyl-L-methionine-dependent methyltransferases"/>
    <property type="match status" value="1"/>
</dbReference>
<feature type="region of interest" description="Disordered" evidence="3">
    <location>
        <begin position="1099"/>
        <end position="1141"/>
    </location>
</feature>
<comment type="caution">
    <text evidence="4">The sequence shown here is derived from an EMBL/GenBank/DDBJ whole genome shotgun (WGS) entry which is preliminary data.</text>
</comment>
<dbReference type="Gene3D" id="3.40.50.150">
    <property type="entry name" value="Vaccinia Virus protein VP39"/>
    <property type="match status" value="1"/>
</dbReference>
<dbReference type="GO" id="GO:0008168">
    <property type="term" value="F:methyltransferase activity"/>
    <property type="evidence" value="ECO:0007669"/>
    <property type="project" value="UniProtKB-KW"/>
</dbReference>
<dbReference type="GO" id="GO:0032259">
    <property type="term" value="P:methylation"/>
    <property type="evidence" value="ECO:0007669"/>
    <property type="project" value="UniProtKB-KW"/>
</dbReference>
<sequence>ERVPESPFPEKEDKDTDLLPRQKSIHPDALAYLTQWVDGTLQKFVVKFLCENEPFKQKYLANAFGEPLLFADMTELGSGWARDYRSGEYKHVQLCLVGYPCKSLSMQNHSAKSFRDESSTSGRGYQSMMRFVDYARPTILCAENVAAMQHSRKRFENEVPIQIQGEAFERRGYAAFHELLCSSHFGLAQQRSRVWAVYYKKKLEPEPSGTPQSNPLDIVKLFKCKSYDIENFLLPPGTSDVARGRVRADPAKRKRSDLKLKWSKGFKKICQSMNNGADVEPNRSRIRGFQLSLTERELAILSVAVTELQNMGKCPFSETYVIQDQNFCRSTYSRTNPRLCPCLLPNGKYVITGRFTILTRVGRSEFDRYSMKNLTASQLSNMVWPPEKSESFQTSVLSWSYSDHAFWRGPSVAMSEVVNFAHSIASSRFREGETVTLRLPCGTLKPVNLALGSLYFNDGSQKTLGGFIVWICLCIASKLSHNEGKLGDSPSLQAFASSLLRIRTVLKGSSGSYADDVDSAVARIVKQNIDARVQPVSSLAWCAILRQLSDGVANTYESAMLRYNSHPEVAVKHLLQSTSPEAFGQMISSTHDLPFNQGPYGEGFCSMPGMFIGSVAKLDPLDPEMDTISPQPLPHESFITLDWTLPLSAEGQRLTTEELLRMRNLVALFSQISGNIQSRTTPEEFGQWISDVESGLGRDEDLLHLIHRRPQTFSMSMLLSHQDKAKDDLQETERKKTELVETQRQEVVAAQFRYFCTALEQDHTLMETVQKAPAAVKQKLHVKQVAHRSKLIAAAESACSNYQDSAEDSGVGLDMVSTVGFIDFNVPGARGGKAVQALTQAMSIVNDTGNPALNCTLMCLPDHARDSCLRGLFDEEKGILEACFGLRQHVETRWIDLLTREKHVEGRSNVRRFSSGRIVVNGDTIESNQWLQSELAVCGRPVSANEGVVGAPTSVLPKASSLLLPESASPESDLRLSERSRPSPEQQSAQEGASRLQLLLESLIKYTPLKGPVLVVNWTGYVEELALAEIKSIPGAEYIYAIDAMGLKACVRQGTTIVVHPDQVRQWTNAGSEFGEKFATLKADHDARYMRMLKDAISSQGGASGANPPQPVADDGDVDGGATPDAPGPTDSGEDAPGPVTFSSEQKLAEVDPILSRCQSEVSGIELIRTKSGKLYLISQKERVLAKWTLLGGYGTGKYVACADGQSGVELVWPEGDRTQCLMDMSSINAESTQVECLTLYKLLVHLESVKKVASHKLSYTEVTRVTDSTSSSPDSFKVTFKDRMQYQCMADTTKSATMKNFFSQSVAAVSSSKCVRGVFRWRFERVHACLKIQKPYVLTSKALSLKAKEPVEIA</sequence>